<keyword evidence="2" id="KW-0378">Hydrolase</keyword>
<evidence type="ECO:0000313" key="4">
    <source>
        <dbReference type="Proteomes" id="UP000649179"/>
    </source>
</evidence>
<protein>
    <recommendedName>
        <fullName evidence="2">Cytokinin riboside 5'-monophosphate phosphoribohydrolase</fullName>
        <ecNumber evidence="2">3.2.2.n1</ecNumber>
    </recommendedName>
</protein>
<accession>A0A917F378</accession>
<dbReference type="GO" id="GO:0009691">
    <property type="term" value="P:cytokinin biosynthetic process"/>
    <property type="evidence" value="ECO:0007669"/>
    <property type="project" value="UniProtKB-UniRule"/>
</dbReference>
<name>A0A917F378_9ACTN</name>
<dbReference type="InterPro" id="IPR031100">
    <property type="entry name" value="LOG_fam"/>
</dbReference>
<evidence type="ECO:0000256" key="1">
    <source>
        <dbReference type="ARBA" id="ARBA00006763"/>
    </source>
</evidence>
<proteinExistence type="inferred from homology"/>
<dbReference type="Pfam" id="PF03641">
    <property type="entry name" value="Lysine_decarbox"/>
    <property type="match status" value="1"/>
</dbReference>
<dbReference type="InterPro" id="IPR005269">
    <property type="entry name" value="LOG"/>
</dbReference>
<comment type="catalytic activity">
    <reaction evidence="2">
        <text>9-ribosyl-trans-zeatin 5'-phosphate + H2O = trans-zeatin + D-ribose 5-phosphate</text>
        <dbReference type="Rhea" id="RHEA:48564"/>
        <dbReference type="ChEBI" id="CHEBI:15377"/>
        <dbReference type="ChEBI" id="CHEBI:16522"/>
        <dbReference type="ChEBI" id="CHEBI:78346"/>
        <dbReference type="ChEBI" id="CHEBI:87947"/>
        <dbReference type="EC" id="3.2.2.n1"/>
    </reaction>
</comment>
<evidence type="ECO:0000256" key="2">
    <source>
        <dbReference type="RuleBase" id="RU363015"/>
    </source>
</evidence>
<comment type="caution">
    <text evidence="3">The sequence shown here is derived from an EMBL/GenBank/DDBJ whole genome shotgun (WGS) entry which is preliminary data.</text>
</comment>
<dbReference type="Gene3D" id="3.40.50.450">
    <property type="match status" value="1"/>
</dbReference>
<dbReference type="GO" id="GO:0005829">
    <property type="term" value="C:cytosol"/>
    <property type="evidence" value="ECO:0007669"/>
    <property type="project" value="TreeGrafter"/>
</dbReference>
<sequence>MKGTSQRICVYLGSSPGNDPAYVAAAEHLAARLAARGLGLVYGGASVGTMGTLADAALAAGAEVVGVIPQSLQDKEVGHTGLTELAVVGSMHERKLEMMDRSDAFVVLPGGSGTLEELFETFTWLQLGIHDKPIGLLDVAGYWAPLVAFLDHAVAAGFLSRDHADMLLVDEDADRLLDRFEDWEPPRTSKWADRTEA</sequence>
<dbReference type="SUPFAM" id="SSF102405">
    <property type="entry name" value="MCP/YpsA-like"/>
    <property type="match status" value="1"/>
</dbReference>
<dbReference type="EC" id="3.2.2.n1" evidence="2"/>
<dbReference type="RefSeq" id="WP_188779028.1">
    <property type="nucleotide sequence ID" value="NZ_BMKQ01000001.1"/>
</dbReference>
<dbReference type="NCBIfam" id="TIGR00730">
    <property type="entry name" value="Rossman fold protein, TIGR00730 family"/>
    <property type="match status" value="1"/>
</dbReference>
<keyword evidence="4" id="KW-1185">Reference proteome</keyword>
<organism evidence="3 4">
    <name type="scientific">Marmoricola endophyticus</name>
    <dbReference type="NCBI Taxonomy" id="2040280"/>
    <lineage>
        <taxon>Bacteria</taxon>
        <taxon>Bacillati</taxon>
        <taxon>Actinomycetota</taxon>
        <taxon>Actinomycetes</taxon>
        <taxon>Propionibacteriales</taxon>
        <taxon>Nocardioidaceae</taxon>
        <taxon>Marmoricola</taxon>
    </lineage>
</organism>
<comment type="similarity">
    <text evidence="1 2">Belongs to the LOG family.</text>
</comment>
<dbReference type="EMBL" id="BMKQ01000001">
    <property type="protein sequence ID" value="GGF40562.1"/>
    <property type="molecule type" value="Genomic_DNA"/>
</dbReference>
<reference evidence="3" key="2">
    <citation type="submission" date="2020-09" db="EMBL/GenBank/DDBJ databases">
        <authorList>
            <person name="Sun Q."/>
            <person name="Zhou Y."/>
        </authorList>
    </citation>
    <scope>NUCLEOTIDE SEQUENCE</scope>
    <source>
        <strain evidence="3">CGMCC 1.16067</strain>
    </source>
</reference>
<dbReference type="PANTHER" id="PTHR31223:SF70">
    <property type="entry name" value="LOG FAMILY PROTEIN YJL055W"/>
    <property type="match status" value="1"/>
</dbReference>
<dbReference type="AlphaFoldDB" id="A0A917F378"/>
<keyword evidence="2" id="KW-0203">Cytokinin biosynthesis</keyword>
<gene>
    <name evidence="3" type="ORF">GCM10011519_12780</name>
</gene>
<dbReference type="GO" id="GO:0016799">
    <property type="term" value="F:hydrolase activity, hydrolyzing N-glycosyl compounds"/>
    <property type="evidence" value="ECO:0007669"/>
    <property type="project" value="TreeGrafter"/>
</dbReference>
<comment type="catalytic activity">
    <reaction evidence="2">
        <text>N(6)-(dimethylallyl)adenosine 5'-phosphate + H2O = N(6)-dimethylallyladenine + D-ribose 5-phosphate</text>
        <dbReference type="Rhea" id="RHEA:48560"/>
        <dbReference type="ChEBI" id="CHEBI:15377"/>
        <dbReference type="ChEBI" id="CHEBI:17660"/>
        <dbReference type="ChEBI" id="CHEBI:57526"/>
        <dbReference type="ChEBI" id="CHEBI:78346"/>
        <dbReference type="EC" id="3.2.2.n1"/>
    </reaction>
</comment>
<evidence type="ECO:0000313" key="3">
    <source>
        <dbReference type="EMBL" id="GGF40562.1"/>
    </source>
</evidence>
<dbReference type="PANTHER" id="PTHR31223">
    <property type="entry name" value="LOG FAMILY PROTEIN YJL055W"/>
    <property type="match status" value="1"/>
</dbReference>
<reference evidence="3" key="1">
    <citation type="journal article" date="2014" name="Int. J. Syst. Evol. Microbiol.">
        <title>Complete genome sequence of Corynebacterium casei LMG S-19264T (=DSM 44701T), isolated from a smear-ripened cheese.</title>
        <authorList>
            <consortium name="US DOE Joint Genome Institute (JGI-PGF)"/>
            <person name="Walter F."/>
            <person name="Albersmeier A."/>
            <person name="Kalinowski J."/>
            <person name="Ruckert C."/>
        </authorList>
    </citation>
    <scope>NUCLEOTIDE SEQUENCE</scope>
    <source>
        <strain evidence="3">CGMCC 1.16067</strain>
    </source>
</reference>
<dbReference type="Proteomes" id="UP000649179">
    <property type="component" value="Unassembled WGS sequence"/>
</dbReference>